<dbReference type="GeneID" id="80904482"/>
<dbReference type="OrthoDB" id="6500128at2759"/>
<feature type="transmembrane region" description="Helical" evidence="3">
    <location>
        <begin position="122"/>
        <end position="143"/>
    </location>
</feature>
<accession>A0A9W8XXI9</accession>
<comment type="caution">
    <text evidence="4">The sequence shown here is derived from an EMBL/GenBank/DDBJ whole genome shotgun (WGS) entry which is preliminary data.</text>
</comment>
<dbReference type="EMBL" id="JAPEUX010000001">
    <property type="protein sequence ID" value="KAJ4360390.1"/>
    <property type="molecule type" value="Genomic_DNA"/>
</dbReference>
<dbReference type="GO" id="GO:0042626">
    <property type="term" value="F:ATPase-coupled transmembrane transporter activity"/>
    <property type="evidence" value="ECO:0007669"/>
    <property type="project" value="TreeGrafter"/>
</dbReference>
<gene>
    <name evidence="4" type="ORF">N0V89_000952</name>
</gene>
<dbReference type="InterPro" id="IPR050173">
    <property type="entry name" value="ABC_transporter_C-like"/>
</dbReference>
<reference evidence="4" key="1">
    <citation type="submission" date="2022-10" db="EMBL/GenBank/DDBJ databases">
        <title>Tapping the CABI collections for fungal endophytes: first genome assemblies for Collariella, Neodidymelliopsis, Ascochyta clinopodiicola, Didymella pomorum, Didymosphaeria variabile, Neocosmospora piperis and Neocucurbitaria cava.</title>
        <authorList>
            <person name="Hill R."/>
        </authorList>
    </citation>
    <scope>NUCLEOTIDE SEQUENCE</scope>
    <source>
        <strain evidence="4">IMI 356815</strain>
    </source>
</reference>
<dbReference type="Proteomes" id="UP001140513">
    <property type="component" value="Unassembled WGS sequence"/>
</dbReference>
<feature type="transmembrane region" description="Helical" evidence="3">
    <location>
        <begin position="163"/>
        <end position="183"/>
    </location>
</feature>
<dbReference type="GO" id="GO:0005524">
    <property type="term" value="F:ATP binding"/>
    <property type="evidence" value="ECO:0007669"/>
    <property type="project" value="UniProtKB-KW"/>
</dbReference>
<evidence type="ECO:0000313" key="5">
    <source>
        <dbReference type="Proteomes" id="UP001140513"/>
    </source>
</evidence>
<keyword evidence="5" id="KW-1185">Reference proteome</keyword>
<dbReference type="PANTHER" id="PTHR24223:SF399">
    <property type="entry name" value="ABC TRANSPORTER ATNG"/>
    <property type="match status" value="1"/>
</dbReference>
<dbReference type="PANTHER" id="PTHR24223">
    <property type="entry name" value="ATP-BINDING CASSETTE SUB-FAMILY C"/>
    <property type="match status" value="1"/>
</dbReference>
<dbReference type="GO" id="GO:0016020">
    <property type="term" value="C:membrane"/>
    <property type="evidence" value="ECO:0007669"/>
    <property type="project" value="TreeGrafter"/>
</dbReference>
<evidence type="ECO:0000313" key="4">
    <source>
        <dbReference type="EMBL" id="KAJ4360390.1"/>
    </source>
</evidence>
<evidence type="ECO:0000256" key="1">
    <source>
        <dbReference type="ARBA" id="ARBA00022741"/>
    </source>
</evidence>
<dbReference type="AlphaFoldDB" id="A0A9W8XXI9"/>
<name>A0A9W8XXI9_9PLEO</name>
<protein>
    <submittedName>
        <fullName evidence="4">Uncharacterized protein</fullName>
    </submittedName>
</protein>
<dbReference type="RefSeq" id="XP_056076592.1">
    <property type="nucleotide sequence ID" value="XM_056209770.1"/>
</dbReference>
<organism evidence="4 5">
    <name type="scientific">Didymosphaeria variabile</name>
    <dbReference type="NCBI Taxonomy" id="1932322"/>
    <lineage>
        <taxon>Eukaryota</taxon>
        <taxon>Fungi</taxon>
        <taxon>Dikarya</taxon>
        <taxon>Ascomycota</taxon>
        <taxon>Pezizomycotina</taxon>
        <taxon>Dothideomycetes</taxon>
        <taxon>Pleosporomycetidae</taxon>
        <taxon>Pleosporales</taxon>
        <taxon>Massarineae</taxon>
        <taxon>Didymosphaeriaceae</taxon>
        <taxon>Didymosphaeria</taxon>
    </lineage>
</organism>
<keyword evidence="1" id="KW-0547">Nucleotide-binding</keyword>
<sequence length="263" mass="29940">MFDAVQLRTLWLRPLPTSVCVAASVRFAVKLALWFAEAQNKFTWLREDYRSQAPETLSGVYARRVFWWLNGLMKRGYKATFRPMDLMAIKRSLGRSLLEALQSGKDKGGLLSACLRAFKLDVAYLVVPRTIMLTLSYTLPFLFQAIIGHLDMPFDNRNPSNGYLLITATGLLYLSLAISKTYYQHKTYQLVTKIRGALALLNRLPVVDGYHVKKPDERIVYCAQKPWLPSGTIRDAIIGGSQPDGKWYIKVLMLAHFMKTSKL</sequence>
<keyword evidence="3" id="KW-1133">Transmembrane helix</keyword>
<evidence type="ECO:0000256" key="2">
    <source>
        <dbReference type="ARBA" id="ARBA00022840"/>
    </source>
</evidence>
<keyword evidence="3" id="KW-0472">Membrane</keyword>
<proteinExistence type="predicted"/>
<keyword evidence="2" id="KW-0067">ATP-binding</keyword>
<keyword evidence="3" id="KW-0812">Transmembrane</keyword>
<evidence type="ECO:0000256" key="3">
    <source>
        <dbReference type="SAM" id="Phobius"/>
    </source>
</evidence>